<keyword evidence="5 9" id="KW-0995">Kinetochore</keyword>
<keyword evidence="13" id="KW-1185">Reference proteome</keyword>
<evidence type="ECO:0000256" key="6">
    <source>
        <dbReference type="ARBA" id="ARBA00023054"/>
    </source>
</evidence>
<keyword evidence="6 10" id="KW-0175">Coiled coil</keyword>
<keyword evidence="8 9" id="KW-0137">Centromere</keyword>
<keyword evidence="9" id="KW-0539">Nucleus</keyword>
<dbReference type="CDD" id="cd23784">
    <property type="entry name" value="RWD_Spc25"/>
    <property type="match status" value="1"/>
</dbReference>
<dbReference type="GO" id="GO:0007059">
    <property type="term" value="P:chromosome segregation"/>
    <property type="evidence" value="ECO:0007669"/>
    <property type="project" value="InterPro"/>
</dbReference>
<evidence type="ECO:0000256" key="5">
    <source>
        <dbReference type="ARBA" id="ARBA00022838"/>
    </source>
</evidence>
<accession>A0AAW0FEJ2</accession>
<dbReference type="EMBL" id="JASBNA010000062">
    <property type="protein sequence ID" value="KAK7679151.1"/>
    <property type="molecule type" value="Genomic_DNA"/>
</dbReference>
<dbReference type="Proteomes" id="UP001385951">
    <property type="component" value="Unassembled WGS sequence"/>
</dbReference>
<evidence type="ECO:0000313" key="12">
    <source>
        <dbReference type="EMBL" id="KAK7679151.1"/>
    </source>
</evidence>
<feature type="coiled-coil region" evidence="10">
    <location>
        <begin position="99"/>
        <end position="151"/>
    </location>
</feature>
<sequence length="265" mass="30545">MVIDAVRVASTLTSLQPRLCYSYFLRRKSCILNMPHVVRVSKLDLATVLSQPNPHINLRLGAYETSSRNFLKAVSNYTQRAVTEITHRKNNYVSNKGKIAEKSKQLEQETNQCKVKELELMTILGKEQEERKEAESSVAAFLRKLASIKEKCASLDVEIEQRRAIVQNLRRDKHASQISPELAEIERRTQCAIEGIDKDKILIRFTHIDPSDLHREFSFVMDVSGKTYKVPTTTSSNRFDKRLRSWSLMDDDVFLCVLLQFICCY</sequence>
<comment type="subcellular location">
    <subcellularLocation>
        <location evidence="9">Nucleus</location>
    </subcellularLocation>
    <subcellularLocation>
        <location evidence="9">Chromosome</location>
        <location evidence="9">Centromere</location>
        <location evidence="9">Kinetochore</location>
    </subcellularLocation>
</comment>
<comment type="function">
    <text evidence="9">Acts as a component of the essential kinetochore-associated NDC80 complex, which is required for chromosome segregation and spindle checkpoint activity.</text>
</comment>
<dbReference type="Pfam" id="PF08234">
    <property type="entry name" value="Spindle_Spc25"/>
    <property type="match status" value="1"/>
</dbReference>
<name>A0AAW0FEJ2_9APHY</name>
<dbReference type="GO" id="GO:0051301">
    <property type="term" value="P:cell division"/>
    <property type="evidence" value="ECO:0007669"/>
    <property type="project" value="UniProtKB-UniRule"/>
</dbReference>
<dbReference type="Gene3D" id="3.30.457.50">
    <property type="entry name" value="Chromosome segregation protein Spc25"/>
    <property type="match status" value="1"/>
</dbReference>
<comment type="caution">
    <text evidence="12">The sequence shown here is derived from an EMBL/GenBank/DDBJ whole genome shotgun (WGS) entry which is preliminary data.</text>
</comment>
<evidence type="ECO:0000256" key="8">
    <source>
        <dbReference type="ARBA" id="ARBA00023328"/>
    </source>
</evidence>
<dbReference type="AlphaFoldDB" id="A0AAW0FEJ2"/>
<protein>
    <recommendedName>
        <fullName evidence="9">Kinetochore protein SPC25</fullName>
    </recommendedName>
</protein>
<comment type="subunit">
    <text evidence="9">Component of the NDC80 complex.</text>
</comment>
<dbReference type="GO" id="GO:0031262">
    <property type="term" value="C:Ndc80 complex"/>
    <property type="evidence" value="ECO:0007669"/>
    <property type="project" value="InterPro"/>
</dbReference>
<evidence type="ECO:0000256" key="1">
    <source>
        <dbReference type="ARBA" id="ARBA00006379"/>
    </source>
</evidence>
<organism evidence="12 13">
    <name type="scientific">Cerrena zonata</name>
    <dbReference type="NCBI Taxonomy" id="2478898"/>
    <lineage>
        <taxon>Eukaryota</taxon>
        <taxon>Fungi</taxon>
        <taxon>Dikarya</taxon>
        <taxon>Basidiomycota</taxon>
        <taxon>Agaricomycotina</taxon>
        <taxon>Agaricomycetes</taxon>
        <taxon>Polyporales</taxon>
        <taxon>Cerrenaceae</taxon>
        <taxon>Cerrena</taxon>
    </lineage>
</organism>
<keyword evidence="7 9" id="KW-0131">Cell cycle</keyword>
<evidence type="ECO:0000256" key="10">
    <source>
        <dbReference type="SAM" id="Coils"/>
    </source>
</evidence>
<evidence type="ECO:0000259" key="11">
    <source>
        <dbReference type="Pfam" id="PF08234"/>
    </source>
</evidence>
<evidence type="ECO:0000256" key="2">
    <source>
        <dbReference type="ARBA" id="ARBA00022454"/>
    </source>
</evidence>
<proteinExistence type="inferred from homology"/>
<evidence type="ECO:0000313" key="13">
    <source>
        <dbReference type="Proteomes" id="UP001385951"/>
    </source>
</evidence>
<reference evidence="12 13" key="1">
    <citation type="submission" date="2022-09" db="EMBL/GenBank/DDBJ databases">
        <authorList>
            <person name="Palmer J.M."/>
        </authorList>
    </citation>
    <scope>NUCLEOTIDE SEQUENCE [LARGE SCALE GENOMIC DNA]</scope>
    <source>
        <strain evidence="12 13">DSM 7382</strain>
    </source>
</reference>
<feature type="domain" description="Chromosome segregation protein Spc25 C-terminal" evidence="11">
    <location>
        <begin position="196"/>
        <end position="234"/>
    </location>
</feature>
<evidence type="ECO:0000256" key="4">
    <source>
        <dbReference type="ARBA" id="ARBA00022776"/>
    </source>
</evidence>
<comment type="similarity">
    <text evidence="1 9">Belongs to the SPC25 family.</text>
</comment>
<keyword evidence="3 9" id="KW-0132">Cell division</keyword>
<evidence type="ECO:0000256" key="9">
    <source>
        <dbReference type="RuleBase" id="RU367150"/>
    </source>
</evidence>
<gene>
    <name evidence="12" type="ORF">QCA50_017729</name>
</gene>
<keyword evidence="4 9" id="KW-0498">Mitosis</keyword>
<evidence type="ECO:0000256" key="7">
    <source>
        <dbReference type="ARBA" id="ARBA00023306"/>
    </source>
</evidence>
<dbReference type="GO" id="GO:0005634">
    <property type="term" value="C:nucleus"/>
    <property type="evidence" value="ECO:0007669"/>
    <property type="project" value="UniProtKB-SubCell"/>
</dbReference>
<dbReference type="InterPro" id="IPR013255">
    <property type="entry name" value="Spc25_C"/>
</dbReference>
<keyword evidence="2 9" id="KW-0158">Chromosome</keyword>
<evidence type="ECO:0000256" key="3">
    <source>
        <dbReference type="ARBA" id="ARBA00022618"/>
    </source>
</evidence>